<name>A0ABY7VT46_9BACT</name>
<accession>A0ABY7VT46</accession>
<organism evidence="7 8">
    <name type="scientific">Lentisphaera profundi</name>
    <dbReference type="NCBI Taxonomy" id="1658616"/>
    <lineage>
        <taxon>Bacteria</taxon>
        <taxon>Pseudomonadati</taxon>
        <taxon>Lentisphaerota</taxon>
        <taxon>Lentisphaeria</taxon>
        <taxon>Lentisphaerales</taxon>
        <taxon>Lentisphaeraceae</taxon>
        <taxon>Lentisphaera</taxon>
    </lineage>
</organism>
<dbReference type="PANTHER" id="PTHR43133">
    <property type="entry name" value="RNA POLYMERASE ECF-TYPE SIGMA FACTO"/>
    <property type="match status" value="1"/>
</dbReference>
<dbReference type="SUPFAM" id="SSF88659">
    <property type="entry name" value="Sigma3 and sigma4 domains of RNA polymerase sigma factors"/>
    <property type="match status" value="1"/>
</dbReference>
<keyword evidence="8" id="KW-1185">Reference proteome</keyword>
<dbReference type="InterPro" id="IPR013324">
    <property type="entry name" value="RNA_pol_sigma_r3/r4-like"/>
</dbReference>
<dbReference type="InterPro" id="IPR039425">
    <property type="entry name" value="RNA_pol_sigma-70-like"/>
</dbReference>
<dbReference type="InterPro" id="IPR014284">
    <property type="entry name" value="RNA_pol_sigma-70_dom"/>
</dbReference>
<comment type="similarity">
    <text evidence="1">Belongs to the sigma-70 factor family. ECF subfamily.</text>
</comment>
<keyword evidence="5" id="KW-0804">Transcription</keyword>
<dbReference type="InterPro" id="IPR013325">
    <property type="entry name" value="RNA_pol_sigma_r2"/>
</dbReference>
<evidence type="ECO:0000256" key="4">
    <source>
        <dbReference type="ARBA" id="ARBA00023125"/>
    </source>
</evidence>
<reference evidence="7 8" key="1">
    <citation type="submission" date="2023-02" db="EMBL/GenBank/DDBJ databases">
        <title>Genome sequence of Lentisphaera profundi SAORIC-696.</title>
        <authorList>
            <person name="Kim e."/>
            <person name="Cho J.-C."/>
            <person name="Choi A."/>
            <person name="Kang I."/>
        </authorList>
    </citation>
    <scope>NUCLEOTIDE SEQUENCE [LARGE SCALE GENOMIC DNA]</scope>
    <source>
        <strain evidence="7 8">SAORIC-696</strain>
    </source>
</reference>
<evidence type="ECO:0000259" key="6">
    <source>
        <dbReference type="Pfam" id="PF04542"/>
    </source>
</evidence>
<feature type="domain" description="RNA polymerase sigma-70 region 2" evidence="6">
    <location>
        <begin position="27"/>
        <end position="96"/>
    </location>
</feature>
<dbReference type="Pfam" id="PF04542">
    <property type="entry name" value="Sigma70_r2"/>
    <property type="match status" value="1"/>
</dbReference>
<evidence type="ECO:0000256" key="5">
    <source>
        <dbReference type="ARBA" id="ARBA00023163"/>
    </source>
</evidence>
<dbReference type="SUPFAM" id="SSF88946">
    <property type="entry name" value="Sigma2 domain of RNA polymerase sigma factors"/>
    <property type="match status" value="1"/>
</dbReference>
<dbReference type="PANTHER" id="PTHR43133:SF8">
    <property type="entry name" value="RNA POLYMERASE SIGMA FACTOR HI_1459-RELATED"/>
    <property type="match status" value="1"/>
</dbReference>
<gene>
    <name evidence="7" type="ORF">PQO03_02825</name>
</gene>
<dbReference type="RefSeq" id="WP_274150956.1">
    <property type="nucleotide sequence ID" value="NZ_CP117811.1"/>
</dbReference>
<dbReference type="InterPro" id="IPR007627">
    <property type="entry name" value="RNA_pol_sigma70_r2"/>
</dbReference>
<dbReference type="Gene3D" id="1.10.1740.10">
    <property type="match status" value="1"/>
</dbReference>
<evidence type="ECO:0000256" key="2">
    <source>
        <dbReference type="ARBA" id="ARBA00023015"/>
    </source>
</evidence>
<keyword evidence="3" id="KW-0731">Sigma factor</keyword>
<dbReference type="EMBL" id="CP117811">
    <property type="protein sequence ID" value="WDE96892.1"/>
    <property type="molecule type" value="Genomic_DNA"/>
</dbReference>
<dbReference type="Gene3D" id="1.10.10.10">
    <property type="entry name" value="Winged helix-like DNA-binding domain superfamily/Winged helix DNA-binding domain"/>
    <property type="match status" value="1"/>
</dbReference>
<evidence type="ECO:0000256" key="1">
    <source>
        <dbReference type="ARBA" id="ARBA00010641"/>
    </source>
</evidence>
<dbReference type="Proteomes" id="UP001214250">
    <property type="component" value="Chromosome 1"/>
</dbReference>
<protein>
    <submittedName>
        <fullName evidence="7">Sigma-70 family RNA polymerase sigma factor</fullName>
    </submittedName>
</protein>
<dbReference type="NCBIfam" id="TIGR02937">
    <property type="entry name" value="sigma70-ECF"/>
    <property type="match status" value="1"/>
</dbReference>
<sequence length="199" mass="23557">MEDNLTRMTLIQKLQDDCDDNSWDEFIKLYKGYVFVIIKKMNFNDEDCHDIMQTSFLKVWKSVQNFEHGGYNGQFRRWLAMIARNTALNHLDKVKREANKQNLYTLEKQHTYLVAFTEPEIDKMADKEWGVYISNIAWSNVQPELNQKLQDVFQMSLDGRPRTEIAEVLDLPPNTVSVYKRRVTAILQKEIKRLEKTFG</sequence>
<evidence type="ECO:0000313" key="7">
    <source>
        <dbReference type="EMBL" id="WDE96892.1"/>
    </source>
</evidence>
<evidence type="ECO:0000256" key="3">
    <source>
        <dbReference type="ARBA" id="ARBA00023082"/>
    </source>
</evidence>
<evidence type="ECO:0000313" key="8">
    <source>
        <dbReference type="Proteomes" id="UP001214250"/>
    </source>
</evidence>
<keyword evidence="2" id="KW-0805">Transcription regulation</keyword>
<dbReference type="InterPro" id="IPR036388">
    <property type="entry name" value="WH-like_DNA-bd_sf"/>
</dbReference>
<keyword evidence="4" id="KW-0238">DNA-binding</keyword>
<proteinExistence type="inferred from homology"/>